<sequence>MEKRLFCDFNLESFEDFEDDLVRRFEHYRQACDAIDRSGSRSVPEKDPPCSVLRAALTQIFSEYQWDAPNLSSPVKWKSKRKRTCMNASYEDVNYIFNISPCPRTDDDVAAFLDGSHTADQDVADNILPAHVRRLWLASASAKFFWIDTTPLESDAVTRGAAASPKLRSAITALGGDVIPITTLVAAGSVFQSSDGRTEALGPLSAIPFSDVAESYLSGATTKSVQRTTLVVYSGTNIGSAVLCANSSRMLEEPIAAEDWKEIRIMCRTRQDARLCIFQTSRLQIFRCVSAGMRTYSKTPASALSELLSCLLVMHLKQCYDAALDSELPVSWLTCAQNIVSVVKRFAESQESQLSSGEIACKLLRDHFTLGCVQIAEKYACLKDDDNLKRRVREYQLQALLALEEEVNFQPAGNCVEKVTSLLRTLSFTYSPVSASEFLKGVVSCSYLANLKDIIVEIGEELNVSLSTEHNSALASEGDFFQLGSVQSVQSQESYLSSIPSSLNFQRGTDNPTNAVESKAMARVDLSQPSVPEKRQIVVKQTSSKRRAIDPEVPRKREKRSKTDNAQVNENALDGAKLQKSVLSTPKAKRRHVLKTTFVPETPHGKQGRKAVQRRQELLRKKFSVTVALPVVEETPEKKCLSRPTTSKSQTPVKYATRDMLSIAKVQRTQSSTTLKRGFCPKEAYVIATQDRVSVLFCNGPSRLLDFEMKKLFSRFERIDQGAAREANNFVGKVFTVGRHTVTVEDVIAEGGFAIVFLVKGSNNVKYALKRMFVNEEHGLNVCKREIQIASNLSGHKNIIGFVDSVINHVGGGVYEVLMLMHYYKGHVLQLMNDKLHSGFSEQEVLKIFCDICEAVSRLHHCQTPIVHRDLKVENILISDSGHYVLCDFGSATAKSLNPQTQGVAVVEEEILKYTTLAYRAPEMVELYSGKLITTKADIWALGCLLYKLCFFSLPFGESALAIQSGNFTIPDNSRYSKQMHSLIRYMLEVQPEKRPDIFQVSYVAFSLAGKECPVQNLHNSPIPNIEQLPVPQCDSEGRLSSSKPPRSLQVPVAEGTSVAPRQRPKGSQAPPGVGGLPLIPQNALPASRRPTPTTPQPQVPPVTPNPGSDPKGETVTPDISSPPSEVQEAVPDYENMRSPCAAAAAPFGSNTKPGLLPPPPQASASAPSSAITTPSQPSQPSSKLGSSSLEAFFAPYCAGEQQNFANVAVPLGSNGAAAQCAVADQVPFSTATNGPVAGVGGSFVPSGSALATAAVGLAGQQQQGFQAPSVSADGVGASQPASVPSSERLAPVLTPPSSPTPSQKSHHRRNVSDTSAFVKPFVQETSQFLAPFEVSLGRASSPPESNPHWNPFAEPASSTAVDPTDPEDQLFGQEFDKIRRGSQSSISNVKSRESLVMSSGDLVDPFGAAPFNRSGKPGRARNSSGKTALHHLSAVPSQPGGSLDEEAAGYVTLYEDHGDGIVIRARHCSGNSSASQEGSQGGRSTKEALASFGAFARIPVEDRSKYEKLLDDVDEDYARGESSRKSGKTAGEEDKDSIGSASDLQARAELSEDDDAREISGLRENKRLEPSKELFSVGKQPVATVDSSARAVLPETGGLQTRGFQDMFVGHMEGDKPLLEDEDQLSEPETKPTAEEEQLISKIQVGLLPLPKRESFPTEGALANRDGADVFTQAPFRKPRPPRKLSEPARPPAHAVSTSCVAQPAASSMPPFTVLPASAAATPSTTQQHSYTRPAFSDYKTAAQDYRADYQRLSVHANSESELTRGHSEADLFGSAPFTHLKTTPNNKTLFKEGISVVPQPSGRHNSVASMSVGSHAPAIPTRTQSHQDLFGSTPFALESGSLLEATVETALATVTRAGNVAKTLLDSPESPNSSDEEGSLRKFRKDKKRYQQLRTEEDAMMTEDLVEGGRRVATHLRASASRKDKRKTEKASNAFSNLSFEDIGSEEDAAASSFVAEAHFRTSAVSK</sequence>
<feature type="region of interest" description="Disordered" evidence="1">
    <location>
        <begin position="1864"/>
        <end position="1941"/>
    </location>
</feature>
<keyword evidence="4" id="KW-1185">Reference proteome</keyword>
<dbReference type="Pfam" id="PF21855">
    <property type="entry name" value="Treslin_STD"/>
    <property type="match status" value="1"/>
</dbReference>
<dbReference type="InterPro" id="IPR053919">
    <property type="entry name" value="Treslin_N"/>
</dbReference>
<dbReference type="InterPro" id="IPR008271">
    <property type="entry name" value="Ser/Thr_kinase_AS"/>
</dbReference>
<dbReference type="Proteomes" id="UP001321473">
    <property type="component" value="Unassembled WGS sequence"/>
</dbReference>
<dbReference type="PROSITE" id="PS00108">
    <property type="entry name" value="PROTEIN_KINASE_ST"/>
    <property type="match status" value="1"/>
</dbReference>
<gene>
    <name evidence="3" type="ORF">V5799_025477</name>
</gene>
<feature type="region of interest" description="Disordered" evidence="1">
    <location>
        <begin position="1259"/>
        <end position="1318"/>
    </location>
</feature>
<feature type="compositionally biased region" description="Low complexity" evidence="1">
    <location>
        <begin position="1259"/>
        <end position="1272"/>
    </location>
</feature>
<feature type="region of interest" description="Disordered" evidence="1">
    <location>
        <begin position="1658"/>
        <end position="1709"/>
    </location>
</feature>
<dbReference type="PANTHER" id="PTHR47907:SF5">
    <property type="entry name" value="AP2 ASSOCIATED KINASE 1"/>
    <property type="match status" value="1"/>
</dbReference>
<feature type="compositionally biased region" description="Polar residues" evidence="1">
    <location>
        <begin position="1470"/>
        <end position="1479"/>
    </location>
</feature>
<feature type="compositionally biased region" description="Basic and acidic residues" evidence="1">
    <location>
        <begin position="1512"/>
        <end position="1525"/>
    </location>
</feature>
<name>A0AAQ4E9C0_AMBAM</name>
<feature type="region of interest" description="Disordered" evidence="1">
    <location>
        <begin position="1338"/>
        <end position="1369"/>
    </location>
</feature>
<dbReference type="InterPro" id="IPR011009">
    <property type="entry name" value="Kinase-like_dom_sf"/>
</dbReference>
<evidence type="ECO:0000259" key="2">
    <source>
        <dbReference type="PROSITE" id="PS50011"/>
    </source>
</evidence>
<dbReference type="SUPFAM" id="SSF56112">
    <property type="entry name" value="Protein kinase-like (PK-like)"/>
    <property type="match status" value="1"/>
</dbReference>
<feature type="region of interest" description="Disordered" evidence="1">
    <location>
        <begin position="1024"/>
        <end position="1187"/>
    </location>
</feature>
<dbReference type="InterPro" id="IPR053920">
    <property type="entry name" value="Treslin_STD"/>
</dbReference>
<reference evidence="3 4" key="1">
    <citation type="journal article" date="2023" name="Arcadia Sci">
        <title>De novo assembly of a long-read Amblyomma americanum tick genome.</title>
        <authorList>
            <person name="Chou S."/>
            <person name="Poskanzer K.E."/>
            <person name="Rollins M."/>
            <person name="Thuy-Boun P.S."/>
        </authorList>
    </citation>
    <scope>NUCLEOTIDE SEQUENCE [LARGE SCALE GENOMIC DNA]</scope>
    <source>
        <strain evidence="3">F_SG_1</strain>
        <tissue evidence="3">Salivary glands</tissue>
    </source>
</reference>
<evidence type="ECO:0000313" key="3">
    <source>
        <dbReference type="EMBL" id="KAK8771274.1"/>
    </source>
</evidence>
<dbReference type="GO" id="GO:0005524">
    <property type="term" value="F:ATP binding"/>
    <property type="evidence" value="ECO:0007669"/>
    <property type="project" value="InterPro"/>
</dbReference>
<feature type="compositionally biased region" description="Basic and acidic residues" evidence="1">
    <location>
        <begin position="1558"/>
        <end position="1573"/>
    </location>
</feature>
<dbReference type="PANTHER" id="PTHR47907">
    <property type="entry name" value="PROTEIN KINASE DOMAIN-CONTAINING PROTEIN"/>
    <property type="match status" value="1"/>
</dbReference>
<protein>
    <recommendedName>
        <fullName evidence="2">Protein kinase domain-containing protein</fullName>
    </recommendedName>
</protein>
<dbReference type="EMBL" id="JARKHS020019950">
    <property type="protein sequence ID" value="KAK8771274.1"/>
    <property type="molecule type" value="Genomic_DNA"/>
</dbReference>
<feature type="region of interest" description="Disordered" evidence="1">
    <location>
        <begin position="1512"/>
        <end position="1581"/>
    </location>
</feature>
<dbReference type="InterPro" id="IPR051744">
    <property type="entry name" value="AP2_assoc_SerThr_kinase"/>
</dbReference>
<feature type="region of interest" description="Disordered" evidence="1">
    <location>
        <begin position="1615"/>
        <end position="1638"/>
    </location>
</feature>
<dbReference type="Pfam" id="PF00069">
    <property type="entry name" value="Pkinase"/>
    <property type="match status" value="1"/>
</dbReference>
<dbReference type="CDD" id="cd14037">
    <property type="entry name" value="STKc_NAK_like"/>
    <property type="match status" value="1"/>
</dbReference>
<dbReference type="Pfam" id="PF21854">
    <property type="entry name" value="Treslin_N"/>
    <property type="match status" value="1"/>
</dbReference>
<feature type="compositionally biased region" description="Basic residues" evidence="1">
    <location>
        <begin position="1883"/>
        <end position="1893"/>
    </location>
</feature>
<dbReference type="SMART" id="SM00220">
    <property type="entry name" value="S_TKc"/>
    <property type="match status" value="1"/>
</dbReference>
<feature type="region of interest" description="Disordered" evidence="1">
    <location>
        <begin position="531"/>
        <end position="587"/>
    </location>
</feature>
<evidence type="ECO:0000313" key="4">
    <source>
        <dbReference type="Proteomes" id="UP001321473"/>
    </source>
</evidence>
<proteinExistence type="predicted"/>
<feature type="compositionally biased region" description="Low complexity" evidence="1">
    <location>
        <begin position="1163"/>
        <end position="1187"/>
    </location>
</feature>
<accession>A0AAQ4E9C0</accession>
<dbReference type="PROSITE" id="PS50011">
    <property type="entry name" value="PROTEIN_KINASE_DOM"/>
    <property type="match status" value="1"/>
</dbReference>
<organism evidence="3 4">
    <name type="scientific">Amblyomma americanum</name>
    <name type="common">Lone star tick</name>
    <dbReference type="NCBI Taxonomy" id="6943"/>
    <lineage>
        <taxon>Eukaryota</taxon>
        <taxon>Metazoa</taxon>
        <taxon>Ecdysozoa</taxon>
        <taxon>Arthropoda</taxon>
        <taxon>Chelicerata</taxon>
        <taxon>Arachnida</taxon>
        <taxon>Acari</taxon>
        <taxon>Parasitiformes</taxon>
        <taxon>Ixodida</taxon>
        <taxon>Ixodoidea</taxon>
        <taxon>Ixodidae</taxon>
        <taxon>Amblyomminae</taxon>
        <taxon>Amblyomma</taxon>
    </lineage>
</organism>
<dbReference type="GO" id="GO:0004672">
    <property type="term" value="F:protein kinase activity"/>
    <property type="evidence" value="ECO:0007669"/>
    <property type="project" value="InterPro"/>
</dbReference>
<comment type="caution">
    <text evidence="3">The sequence shown here is derived from an EMBL/GenBank/DDBJ whole genome shotgun (WGS) entry which is preliminary data.</text>
</comment>
<dbReference type="InterPro" id="IPR000719">
    <property type="entry name" value="Prot_kinase_dom"/>
</dbReference>
<feature type="region of interest" description="Disordered" evidence="1">
    <location>
        <begin position="1407"/>
        <end position="1444"/>
    </location>
</feature>
<evidence type="ECO:0000256" key="1">
    <source>
        <dbReference type="SAM" id="MobiDB-lite"/>
    </source>
</evidence>
<dbReference type="Gene3D" id="1.10.510.10">
    <property type="entry name" value="Transferase(Phosphotransferase) domain 1"/>
    <property type="match status" value="1"/>
</dbReference>
<feature type="compositionally biased region" description="Pro residues" evidence="1">
    <location>
        <begin position="1093"/>
        <end position="1105"/>
    </location>
</feature>
<feature type="region of interest" description="Disordered" evidence="1">
    <location>
        <begin position="1466"/>
        <end position="1487"/>
    </location>
</feature>
<feature type="domain" description="Protein kinase" evidence="2">
    <location>
        <begin position="742"/>
        <end position="1006"/>
    </location>
</feature>